<proteinExistence type="predicted"/>
<dbReference type="WBParaSite" id="JU765_v2.g5377.t1">
    <property type="protein sequence ID" value="JU765_v2.g5377.t1"/>
    <property type="gene ID" value="JU765_v2.g5377"/>
</dbReference>
<accession>A0AC34RB74</accession>
<sequence>MKDNDLLITELYKDPNSEAITAVSIYLTPKNNNCGNWIEIAYGTITGTVRVIVQHPETPGHGLQLFQTFSVHTSPITRVALTATHLISVCSEYNHVRTWSVTRFRGMISTQPGCTSLSSFKILTLDSIDDSVNCEGCDPGPFGDQETEQLFIQRVVPDANMLFVRLASNGDRICTIKSVNGTPITAFFAHESEISNRLGAVRPKRYLFVGTND</sequence>
<protein>
    <submittedName>
        <fullName evidence="2">Uncharacterized protein</fullName>
    </submittedName>
</protein>
<evidence type="ECO:0000313" key="2">
    <source>
        <dbReference type="WBParaSite" id="JU765_v2.g5377.t1"/>
    </source>
</evidence>
<dbReference type="Proteomes" id="UP000887576">
    <property type="component" value="Unplaced"/>
</dbReference>
<evidence type="ECO:0000313" key="1">
    <source>
        <dbReference type="Proteomes" id="UP000887576"/>
    </source>
</evidence>
<organism evidence="1 2">
    <name type="scientific">Panagrolaimus sp. JU765</name>
    <dbReference type="NCBI Taxonomy" id="591449"/>
    <lineage>
        <taxon>Eukaryota</taxon>
        <taxon>Metazoa</taxon>
        <taxon>Ecdysozoa</taxon>
        <taxon>Nematoda</taxon>
        <taxon>Chromadorea</taxon>
        <taxon>Rhabditida</taxon>
        <taxon>Tylenchina</taxon>
        <taxon>Panagrolaimomorpha</taxon>
        <taxon>Panagrolaimoidea</taxon>
        <taxon>Panagrolaimidae</taxon>
        <taxon>Panagrolaimus</taxon>
    </lineage>
</organism>
<reference evidence="2" key="1">
    <citation type="submission" date="2022-11" db="UniProtKB">
        <authorList>
            <consortium name="WormBaseParasite"/>
        </authorList>
    </citation>
    <scope>IDENTIFICATION</scope>
</reference>
<name>A0AC34RB74_9BILA</name>